<dbReference type="SUPFAM" id="SSF52540">
    <property type="entry name" value="P-loop containing nucleoside triphosphate hydrolases"/>
    <property type="match status" value="1"/>
</dbReference>
<protein>
    <recommendedName>
        <fullName evidence="5">DNA mismatch repair proteins mutS family domain-containing protein</fullName>
    </recommendedName>
</protein>
<keyword evidence="4" id="KW-0238">DNA-binding</keyword>
<dbReference type="GO" id="GO:0140664">
    <property type="term" value="F:ATP-dependent DNA damage sensor activity"/>
    <property type="evidence" value="ECO:0007669"/>
    <property type="project" value="InterPro"/>
</dbReference>
<dbReference type="InParanoid" id="A0A067MRW4"/>
<keyword evidence="2" id="KW-0547">Nucleotide-binding</keyword>
<dbReference type="GO" id="GO:0051026">
    <property type="term" value="P:chiasma assembly"/>
    <property type="evidence" value="ECO:0007669"/>
    <property type="project" value="TreeGrafter"/>
</dbReference>
<dbReference type="Proteomes" id="UP000027195">
    <property type="component" value="Unassembled WGS sequence"/>
</dbReference>
<dbReference type="SMART" id="SM00533">
    <property type="entry name" value="MUTSd"/>
    <property type="match status" value="1"/>
</dbReference>
<feature type="domain" description="DNA mismatch repair proteins mutS family" evidence="5">
    <location>
        <begin position="667"/>
        <end position="683"/>
    </location>
</feature>
<dbReference type="PIRSF" id="PIRSF005813">
    <property type="entry name" value="MSH2"/>
    <property type="match status" value="1"/>
</dbReference>
<dbReference type="InterPro" id="IPR045076">
    <property type="entry name" value="MutS"/>
</dbReference>
<dbReference type="AlphaFoldDB" id="A0A067MRW4"/>
<evidence type="ECO:0000313" key="6">
    <source>
        <dbReference type="EMBL" id="KDQ17450.1"/>
    </source>
</evidence>
<dbReference type="GO" id="GO:0005634">
    <property type="term" value="C:nucleus"/>
    <property type="evidence" value="ECO:0007669"/>
    <property type="project" value="TreeGrafter"/>
</dbReference>
<evidence type="ECO:0000256" key="4">
    <source>
        <dbReference type="ARBA" id="ARBA00023125"/>
    </source>
</evidence>
<accession>A0A067MRW4</accession>
<organism evidence="6 7">
    <name type="scientific">Botryobasidium botryosum (strain FD-172 SS1)</name>
    <dbReference type="NCBI Taxonomy" id="930990"/>
    <lineage>
        <taxon>Eukaryota</taxon>
        <taxon>Fungi</taxon>
        <taxon>Dikarya</taxon>
        <taxon>Basidiomycota</taxon>
        <taxon>Agaricomycotina</taxon>
        <taxon>Agaricomycetes</taxon>
        <taxon>Cantharellales</taxon>
        <taxon>Botryobasidiaceae</taxon>
        <taxon>Botryobasidium</taxon>
    </lineage>
</organism>
<dbReference type="PANTHER" id="PTHR11361">
    <property type="entry name" value="DNA MISMATCH REPAIR PROTEIN MUTS FAMILY MEMBER"/>
    <property type="match status" value="1"/>
</dbReference>
<dbReference type="OrthoDB" id="29596at2759"/>
<dbReference type="STRING" id="930990.A0A067MRW4"/>
<evidence type="ECO:0000256" key="3">
    <source>
        <dbReference type="ARBA" id="ARBA00022840"/>
    </source>
</evidence>
<dbReference type="SUPFAM" id="SSF48334">
    <property type="entry name" value="DNA repair protein MutS, domain III"/>
    <property type="match status" value="1"/>
</dbReference>
<evidence type="ECO:0000259" key="5">
    <source>
        <dbReference type="PROSITE" id="PS00486"/>
    </source>
</evidence>
<dbReference type="Gene3D" id="3.40.50.300">
    <property type="entry name" value="P-loop containing nucleotide triphosphate hydrolases"/>
    <property type="match status" value="1"/>
</dbReference>
<evidence type="ECO:0000256" key="2">
    <source>
        <dbReference type="ARBA" id="ARBA00022741"/>
    </source>
</evidence>
<dbReference type="GO" id="GO:0005524">
    <property type="term" value="F:ATP binding"/>
    <property type="evidence" value="ECO:0007669"/>
    <property type="project" value="UniProtKB-KW"/>
</dbReference>
<dbReference type="EMBL" id="KL198023">
    <property type="protein sequence ID" value="KDQ17450.1"/>
    <property type="molecule type" value="Genomic_DNA"/>
</dbReference>
<dbReference type="InterPro" id="IPR000432">
    <property type="entry name" value="DNA_mismatch_repair_MutS_C"/>
</dbReference>
<dbReference type="InterPro" id="IPR011184">
    <property type="entry name" value="DNA_mismatch_repair_Msh2"/>
</dbReference>
<dbReference type="Pfam" id="PF05192">
    <property type="entry name" value="MutS_III"/>
    <property type="match status" value="1"/>
</dbReference>
<dbReference type="InterPro" id="IPR027417">
    <property type="entry name" value="P-loop_NTPase"/>
</dbReference>
<dbReference type="InterPro" id="IPR036187">
    <property type="entry name" value="DNA_mismatch_repair_MutS_sf"/>
</dbReference>
<name>A0A067MRW4_BOTB1</name>
<keyword evidence="3" id="KW-0067">ATP-binding</keyword>
<dbReference type="InterPro" id="IPR007696">
    <property type="entry name" value="DNA_mismatch_repair_MutS_core"/>
</dbReference>
<gene>
    <name evidence="6" type="ORF">BOTBODRAFT_185628</name>
</gene>
<proteinExistence type="inferred from homology"/>
<dbReference type="PROSITE" id="PS00486">
    <property type="entry name" value="DNA_MISMATCH_REPAIR_2"/>
    <property type="match status" value="1"/>
</dbReference>
<keyword evidence="7" id="KW-1185">Reference proteome</keyword>
<evidence type="ECO:0000313" key="7">
    <source>
        <dbReference type="Proteomes" id="UP000027195"/>
    </source>
</evidence>
<dbReference type="HOGENOM" id="CLU_002472_8_0_1"/>
<reference evidence="7" key="1">
    <citation type="journal article" date="2014" name="Proc. Natl. Acad. Sci. U.S.A.">
        <title>Extensive sampling of basidiomycete genomes demonstrates inadequacy of the white-rot/brown-rot paradigm for wood decay fungi.</title>
        <authorList>
            <person name="Riley R."/>
            <person name="Salamov A.A."/>
            <person name="Brown D.W."/>
            <person name="Nagy L.G."/>
            <person name="Floudas D."/>
            <person name="Held B.W."/>
            <person name="Levasseur A."/>
            <person name="Lombard V."/>
            <person name="Morin E."/>
            <person name="Otillar R."/>
            <person name="Lindquist E.A."/>
            <person name="Sun H."/>
            <person name="LaButti K.M."/>
            <person name="Schmutz J."/>
            <person name="Jabbour D."/>
            <person name="Luo H."/>
            <person name="Baker S.E."/>
            <person name="Pisabarro A.G."/>
            <person name="Walton J.D."/>
            <person name="Blanchette R.A."/>
            <person name="Henrissat B."/>
            <person name="Martin F."/>
            <person name="Cullen D."/>
            <person name="Hibbett D.S."/>
            <person name="Grigoriev I.V."/>
        </authorList>
    </citation>
    <scope>NUCLEOTIDE SEQUENCE [LARGE SCALE GENOMIC DNA]</scope>
    <source>
        <strain evidence="7">FD-172 SS1</strain>
    </source>
</reference>
<dbReference type="SMART" id="SM00534">
    <property type="entry name" value="MUTSac"/>
    <property type="match status" value="1"/>
</dbReference>
<dbReference type="PANTHER" id="PTHR11361:SF20">
    <property type="entry name" value="MUTS PROTEIN HOMOLOG 5"/>
    <property type="match status" value="1"/>
</dbReference>
<evidence type="ECO:0000256" key="1">
    <source>
        <dbReference type="ARBA" id="ARBA00006271"/>
    </source>
</evidence>
<dbReference type="GO" id="GO:0030983">
    <property type="term" value="F:mismatched DNA binding"/>
    <property type="evidence" value="ECO:0007669"/>
    <property type="project" value="InterPro"/>
</dbReference>
<sequence>MSTQPDHVPTCTGSESENDTSCAASIAAVVCQSGRVGGAYFDPEESTLYLLEDTQESSHYDLTIMFLEQTHPDLFLTSSNTDETLIRICRDFISNIGGAFQLRPHREFNAERGREALFSLDFLDHATILPASNLRAHESDITQEHLSLPAPGRQQAAIRIGNFSRPEAILCMSAISVLLDQLARDHEGGTIIQSIKTLALEKVMHINAGALSYLQVFEDENHASVHSKKTKEGLSLCGILDHTQTTLGNNLLRTWLVRPLVCISALGSRHDAVACLLRDDNSATADTIRIHLKGINHIPQTLALLKKGRARLVNWTQLVKFSYHTVMLQEALQCLSGVQDVAIIRQLLETFDASTPKEMGAAINEIIDWQESESEARLCVRQHVDVELDEWRRVYQGLDSLLSKVALKIRDEISSTIAPTINVLYIPQLGYLICVTTDDILPLQEVNGWVYQFSSEDRAYFKSSEMHDLDHHIGDLHTAIAGNEVEIAHRLQQQILGFADILMTLCESIAELDCLLSFAVASKLYGFQRPHMTDEDIINIKNGRHPLIQQCVDTFVPNDAYIARSVAITELTHSTPHAIRTSSQCGSITICTGANACGKSVYLKQIALIVYMAQVGCFVPADSATIGPVDKIFALLQTQESVSKPPSAFMSDLNQVSYILRNCTSRSLVLLDEFGKGTIPSDGAALLCGLLRYLHRHPSYPKVIATTHFHDIFQERILSPTLFNYLHLQVILPDAPGKELLPGTAVTYLYRVVPGLSVESHAAKCAVLYGLPSRIVKRAQYASALLSQQDICQILAEDTPEHEKQQLRDAEDVCRRFLAWDIRHDHAQGIMHQLNAVLGR</sequence>
<dbReference type="Pfam" id="PF00488">
    <property type="entry name" value="MutS_V"/>
    <property type="match status" value="1"/>
</dbReference>
<dbReference type="Gene3D" id="1.10.1420.10">
    <property type="match status" value="2"/>
</dbReference>
<dbReference type="GO" id="GO:0006298">
    <property type="term" value="P:mismatch repair"/>
    <property type="evidence" value="ECO:0007669"/>
    <property type="project" value="InterPro"/>
</dbReference>
<comment type="similarity">
    <text evidence="1">Belongs to the DNA mismatch repair MutS family.</text>
</comment>